<evidence type="ECO:0000256" key="2">
    <source>
        <dbReference type="SAM" id="SignalP"/>
    </source>
</evidence>
<dbReference type="PANTHER" id="PTHR21666">
    <property type="entry name" value="PEPTIDASE-RELATED"/>
    <property type="match status" value="1"/>
</dbReference>
<dbReference type="InterPro" id="IPR016047">
    <property type="entry name" value="M23ase_b-sheet_dom"/>
</dbReference>
<feature type="region of interest" description="Disordered" evidence="1">
    <location>
        <begin position="26"/>
        <end position="45"/>
    </location>
</feature>
<evidence type="ECO:0000256" key="1">
    <source>
        <dbReference type="SAM" id="MobiDB-lite"/>
    </source>
</evidence>
<dbReference type="OrthoDB" id="9810477at2"/>
<accession>A0A4Z0PR57</accession>
<dbReference type="EMBL" id="SRLD01000005">
    <property type="protein sequence ID" value="TGE18904.1"/>
    <property type="molecule type" value="Genomic_DNA"/>
</dbReference>
<comment type="caution">
    <text evidence="4">The sequence shown here is derived from an EMBL/GenBank/DDBJ whole genome shotgun (WGS) entry which is preliminary data.</text>
</comment>
<keyword evidence="2" id="KW-0732">Signal</keyword>
<feature type="domain" description="M23ase beta-sheet core" evidence="3">
    <location>
        <begin position="80"/>
        <end position="137"/>
    </location>
</feature>
<evidence type="ECO:0000313" key="5">
    <source>
        <dbReference type="Proteomes" id="UP000297739"/>
    </source>
</evidence>
<dbReference type="AlphaFoldDB" id="A0A4Z0PR57"/>
<dbReference type="Proteomes" id="UP000297739">
    <property type="component" value="Unassembled WGS sequence"/>
</dbReference>
<keyword evidence="5" id="KW-1185">Reference proteome</keyword>
<dbReference type="GO" id="GO:0004222">
    <property type="term" value="F:metalloendopeptidase activity"/>
    <property type="evidence" value="ECO:0007669"/>
    <property type="project" value="TreeGrafter"/>
</dbReference>
<dbReference type="CDD" id="cd12797">
    <property type="entry name" value="M23_peptidase"/>
    <property type="match status" value="1"/>
</dbReference>
<reference evidence="4 5" key="1">
    <citation type="submission" date="2019-04" db="EMBL/GenBank/DDBJ databases">
        <authorList>
            <person name="Feng G."/>
            <person name="Zhang J."/>
            <person name="Zhu H."/>
        </authorList>
    </citation>
    <scope>NUCLEOTIDE SEQUENCE [LARGE SCALE GENOMIC DNA]</scope>
    <source>
        <strain evidence="4 5">JCM 17223</strain>
    </source>
</reference>
<dbReference type="InterPro" id="IPR011055">
    <property type="entry name" value="Dup_hybrid_motif"/>
</dbReference>
<dbReference type="Gene3D" id="2.70.70.10">
    <property type="entry name" value="Glucose Permease (Domain IIA)"/>
    <property type="match status" value="1"/>
</dbReference>
<proteinExistence type="predicted"/>
<evidence type="ECO:0000313" key="4">
    <source>
        <dbReference type="EMBL" id="TGE18904.1"/>
    </source>
</evidence>
<feature type="chain" id="PRO_5021300898" evidence="2">
    <location>
        <begin position="30"/>
        <end position="662"/>
    </location>
</feature>
<organism evidence="4 5">
    <name type="scientific">Hymenobacter elongatus</name>
    <dbReference type="NCBI Taxonomy" id="877208"/>
    <lineage>
        <taxon>Bacteria</taxon>
        <taxon>Pseudomonadati</taxon>
        <taxon>Bacteroidota</taxon>
        <taxon>Cytophagia</taxon>
        <taxon>Cytophagales</taxon>
        <taxon>Hymenobacteraceae</taxon>
        <taxon>Hymenobacter</taxon>
    </lineage>
</organism>
<feature type="signal peptide" evidence="2">
    <location>
        <begin position="1"/>
        <end position="29"/>
    </location>
</feature>
<dbReference type="SUPFAM" id="SSF51261">
    <property type="entry name" value="Duplicated hybrid motif"/>
    <property type="match status" value="1"/>
</dbReference>
<dbReference type="PANTHER" id="PTHR21666:SF285">
    <property type="entry name" value="M23 FAMILY METALLOPEPTIDASE"/>
    <property type="match status" value="1"/>
</dbReference>
<gene>
    <name evidence="4" type="ORF">E5J99_03950</name>
</gene>
<name>A0A4Z0PR57_9BACT</name>
<dbReference type="RefSeq" id="WP_135496417.1">
    <property type="nucleotide sequence ID" value="NZ_SRLD01000005.1"/>
</dbReference>
<protein>
    <submittedName>
        <fullName evidence="4">M23 family metallopeptidase</fullName>
    </submittedName>
</protein>
<dbReference type="InterPro" id="IPR050570">
    <property type="entry name" value="Cell_wall_metabolism_enzyme"/>
</dbReference>
<sequence length="662" mass="73432">MLHTSFRGKTSLLLLTLLTTMSLRPAPMAGQEPDSLPKPTAQNDPTARPAVAPGYFLFPIKPGKPNFLAASMGEIRPNHFHGGLDIKTDGRTDLPVYASAEGYISRMKQSAFGYGNVLYITHPNGMTTVYGHLNRFLGPVADFLRRQQYEKQTYELELFFPKDQFPVKRGEVVALSGNTGGSAGPHLHWEVRDAQDTQLNPLQWGQYAEIQDHVPPQLQAFAVEPLSIDARVQKRFEKATFVPKAPPAAGTTLVWPDTISCYGTVGLLLQGFDRYDNAWNKNGLQRVEVKVNGQPLYTYSMDGVPLAETRQISDHIDYEWQKTNGRTLEKLFVDDGSTLSVYTTGPNKGKLRVEAGKLYSVDVRMSDSYGNTTPLQFVLRGEQPAYYKTRSAAVRRAALRYDITRNILRIITPDPDTAAQAGNVVLYKGSKRLALKPSYTAQSENVYLYDLRAGLPDSIRFGGIAKRFDRPAAIPAGVEQGFATSNMNLAFAPRTLFDTLYLQTSYKEGVWTVHNQRIPLLLPLRLTLKPDGEVADKTRSAVYMVNARGGRIYQGGKWDGNQITLPIKLFGSFKILADTIPPTARLTRRGPGGLTFQVGDNLSGLNSYTLLIGGRFRLLRYEYKNATLFTESNDTIGPALRGPATLRITDQAGNEKILTLNL</sequence>
<dbReference type="Pfam" id="PF01551">
    <property type="entry name" value="Peptidase_M23"/>
    <property type="match status" value="1"/>
</dbReference>
<evidence type="ECO:0000259" key="3">
    <source>
        <dbReference type="Pfam" id="PF01551"/>
    </source>
</evidence>